<dbReference type="OrthoDB" id="4966471at2"/>
<dbReference type="KEGG" id="ach:Achl_4337"/>
<reference evidence="1" key="1">
    <citation type="submission" date="2009-01" db="EMBL/GenBank/DDBJ databases">
        <title>Complete sequence of plasmid1 of Arthrobacter chlorophenolicus A6.</title>
        <authorList>
            <consortium name="US DOE Joint Genome Institute"/>
            <person name="Lucas S."/>
            <person name="Copeland A."/>
            <person name="Lapidus A."/>
            <person name="Glavina del Rio T."/>
            <person name="Tice H."/>
            <person name="Bruce D."/>
            <person name="Goodwin L."/>
            <person name="Pitluck S."/>
            <person name="Goltsman E."/>
            <person name="Clum A."/>
            <person name="Larimer F."/>
            <person name="Land M."/>
            <person name="Hauser L."/>
            <person name="Kyrpides N."/>
            <person name="Mikhailova N."/>
            <person name="Jansson J."/>
            <person name="Richardson P."/>
        </authorList>
    </citation>
    <scope>NUCLEOTIDE SEQUENCE [LARGE SCALE GENOMIC DNA]</scope>
    <source>
        <strain evidence="1">A6</strain>
        <plasmid evidence="1">pACHL01</plasmid>
    </source>
</reference>
<dbReference type="HOGENOM" id="CLU_2550989_0_0_11"/>
<evidence type="ECO:0000313" key="1">
    <source>
        <dbReference type="EMBL" id="ACL42288.1"/>
    </source>
</evidence>
<sequence length="82" mass="8834">MDIALIFATAIIASLLTWCLTGRRQAADAAGYFAAVWREGYLAGVSDQEYAALVDFSHDGYGKVGPNRANPYPGDEKQAQHA</sequence>
<accession>B8HIP1</accession>
<dbReference type="AlphaFoldDB" id="B8HIP1"/>
<evidence type="ECO:0000313" key="2">
    <source>
        <dbReference type="Proteomes" id="UP000002505"/>
    </source>
</evidence>
<gene>
    <name evidence="1" type="ordered locus">Achl_4337</name>
</gene>
<geneLocation type="plasmid" evidence="1 2">
    <name>pACHL01</name>
</geneLocation>
<dbReference type="RefSeq" id="WP_012623305.1">
    <property type="nucleotide sequence ID" value="NC_011879.1"/>
</dbReference>
<organism evidence="1 2">
    <name type="scientific">Pseudarthrobacter chlorophenolicus (strain ATCC 700700 / DSM 12829 / CIP 107037 / JCM 12360 / KCTC 9906 / NCIMB 13794 / A6)</name>
    <name type="common">Arthrobacter chlorophenolicus</name>
    <dbReference type="NCBI Taxonomy" id="452863"/>
    <lineage>
        <taxon>Bacteria</taxon>
        <taxon>Bacillati</taxon>
        <taxon>Actinomycetota</taxon>
        <taxon>Actinomycetes</taxon>
        <taxon>Micrococcales</taxon>
        <taxon>Micrococcaceae</taxon>
        <taxon>Pseudarthrobacter</taxon>
    </lineage>
</organism>
<protein>
    <submittedName>
        <fullName evidence="1">Uncharacterized protein</fullName>
    </submittedName>
</protein>
<keyword evidence="1" id="KW-0614">Plasmid</keyword>
<name>B8HIP1_PSECP</name>
<dbReference type="EMBL" id="CP001342">
    <property type="protein sequence ID" value="ACL42288.1"/>
    <property type="molecule type" value="Genomic_DNA"/>
</dbReference>
<proteinExistence type="predicted"/>
<keyword evidence="2" id="KW-1185">Reference proteome</keyword>
<dbReference type="Proteomes" id="UP000002505">
    <property type="component" value="Plasmid pACHL01"/>
</dbReference>